<keyword evidence="1" id="KW-0472">Membrane</keyword>
<protein>
    <submittedName>
        <fullName evidence="2">Uncharacterized protein</fullName>
    </submittedName>
</protein>
<dbReference type="Proteomes" id="UP000818323">
    <property type="component" value="Unassembled WGS sequence"/>
</dbReference>
<keyword evidence="3" id="KW-1185">Reference proteome</keyword>
<evidence type="ECO:0000313" key="3">
    <source>
        <dbReference type="Proteomes" id="UP000818323"/>
    </source>
</evidence>
<feature type="transmembrane region" description="Helical" evidence="1">
    <location>
        <begin position="6"/>
        <end position="24"/>
    </location>
</feature>
<dbReference type="EMBL" id="JAAAXJ010000003">
    <property type="protein sequence ID" value="NBJ24145.1"/>
    <property type="molecule type" value="Genomic_DNA"/>
</dbReference>
<accession>A0ABW9YX98</accession>
<dbReference type="RefSeq" id="WP_161726031.1">
    <property type="nucleotide sequence ID" value="NZ_JAAAXI010000027.1"/>
</dbReference>
<name>A0ABW9YX98_9HYPH</name>
<reference evidence="2 3" key="1">
    <citation type="submission" date="2020-01" db="EMBL/GenBank/DDBJ databases">
        <title>Microvirga sp. nov., an arsenate reduction bacterium isolated from Tibet hotspring sediments.</title>
        <authorList>
            <person name="Yuan C.-G."/>
        </authorList>
    </citation>
    <scope>NUCLEOTIDE SEQUENCE [LARGE SCALE GENOMIC DNA]</scope>
    <source>
        <strain evidence="2 3">SYSU G3D203</strain>
    </source>
</reference>
<sequence>MLELKDIAPLLGVLLPAIGAIFMYRAAERQRAREVDKAVQSAPLGVVAAITDKDAGVQMAAAIGELADAVRKAVAIMREERDDQARRHQIDRALDEMTAVRREFQELVHLLKQRS</sequence>
<keyword evidence="1" id="KW-0812">Transmembrane</keyword>
<gene>
    <name evidence="2" type="ORF">GR303_07215</name>
</gene>
<evidence type="ECO:0000256" key="1">
    <source>
        <dbReference type="SAM" id="Phobius"/>
    </source>
</evidence>
<keyword evidence="1" id="KW-1133">Transmembrane helix</keyword>
<evidence type="ECO:0000313" key="2">
    <source>
        <dbReference type="EMBL" id="NBJ24145.1"/>
    </source>
</evidence>
<proteinExistence type="predicted"/>
<organism evidence="2 3">
    <name type="scientific">Microvirga arsenatis</name>
    <dbReference type="NCBI Taxonomy" id="2692265"/>
    <lineage>
        <taxon>Bacteria</taxon>
        <taxon>Pseudomonadati</taxon>
        <taxon>Pseudomonadota</taxon>
        <taxon>Alphaproteobacteria</taxon>
        <taxon>Hyphomicrobiales</taxon>
        <taxon>Methylobacteriaceae</taxon>
        <taxon>Microvirga</taxon>
    </lineage>
</organism>
<comment type="caution">
    <text evidence="2">The sequence shown here is derived from an EMBL/GenBank/DDBJ whole genome shotgun (WGS) entry which is preliminary data.</text>
</comment>